<evidence type="ECO:0000313" key="9">
    <source>
        <dbReference type="Proteomes" id="UP000326554"/>
    </source>
</evidence>
<keyword evidence="5" id="KW-0804">Transcription</keyword>
<feature type="domain" description="OmpR/PhoB-type" evidence="7">
    <location>
        <begin position="126"/>
        <end position="227"/>
    </location>
</feature>
<dbReference type="SUPFAM" id="SSF52172">
    <property type="entry name" value="CheY-like"/>
    <property type="match status" value="1"/>
</dbReference>
<dbReference type="InterPro" id="IPR016032">
    <property type="entry name" value="Sig_transdc_resp-reg_C-effctor"/>
</dbReference>
<evidence type="ECO:0000256" key="2">
    <source>
        <dbReference type="ARBA" id="ARBA00023012"/>
    </source>
</evidence>
<dbReference type="PANTHER" id="PTHR48111">
    <property type="entry name" value="REGULATOR OF RPOS"/>
    <property type="match status" value="1"/>
</dbReference>
<dbReference type="EMBL" id="VYQE01000001">
    <property type="protein sequence ID" value="KAA9009968.1"/>
    <property type="molecule type" value="Genomic_DNA"/>
</dbReference>
<name>A0A5J5GQY5_9RHOB</name>
<organism evidence="8 9">
    <name type="scientific">Histidinibacterium aquaticum</name>
    <dbReference type="NCBI Taxonomy" id="2613962"/>
    <lineage>
        <taxon>Bacteria</taxon>
        <taxon>Pseudomonadati</taxon>
        <taxon>Pseudomonadota</taxon>
        <taxon>Alphaproteobacteria</taxon>
        <taxon>Rhodobacterales</taxon>
        <taxon>Paracoccaceae</taxon>
        <taxon>Histidinibacterium</taxon>
    </lineage>
</organism>
<keyword evidence="1" id="KW-0597">Phosphoprotein</keyword>
<dbReference type="GO" id="GO:0000976">
    <property type="term" value="F:transcription cis-regulatory region binding"/>
    <property type="evidence" value="ECO:0007669"/>
    <property type="project" value="TreeGrafter"/>
</dbReference>
<dbReference type="AlphaFoldDB" id="A0A5J5GQY5"/>
<evidence type="ECO:0000256" key="5">
    <source>
        <dbReference type="ARBA" id="ARBA00023163"/>
    </source>
</evidence>
<dbReference type="Proteomes" id="UP000326554">
    <property type="component" value="Unassembled WGS sequence"/>
</dbReference>
<sequence>MHIYLYEPRSERHQGLTRELGSVSMSPVFIGPEFFRTDLTLLNRGRNDQRPFLLAAEAENTIEQVRLLRSSGCGNPIIVLRDFRNSNHAAAALNAGADDDMTIPLKGIELKSRLNSVMRRAKGHASESVTVGEVTAFFDGRDPIVAGKRVRLSRREHAIFQHLALSPNRLVSKAAIYDAVYGMAEEQPLDKVIDVYICKIRKKIDAASVTGRQYIETVYGRGYKLSIDQADEPVATPDERQAEVA</sequence>
<dbReference type="CDD" id="cd00383">
    <property type="entry name" value="trans_reg_C"/>
    <property type="match status" value="1"/>
</dbReference>
<evidence type="ECO:0000259" key="7">
    <source>
        <dbReference type="PROSITE" id="PS51755"/>
    </source>
</evidence>
<dbReference type="SMART" id="SM00862">
    <property type="entry name" value="Trans_reg_C"/>
    <property type="match status" value="1"/>
</dbReference>
<evidence type="ECO:0000256" key="4">
    <source>
        <dbReference type="ARBA" id="ARBA00023125"/>
    </source>
</evidence>
<dbReference type="PROSITE" id="PS51755">
    <property type="entry name" value="OMPR_PHOB"/>
    <property type="match status" value="1"/>
</dbReference>
<comment type="caution">
    <text evidence="8">The sequence shown here is derived from an EMBL/GenBank/DDBJ whole genome shotgun (WGS) entry which is preliminary data.</text>
</comment>
<dbReference type="Pfam" id="PF00486">
    <property type="entry name" value="Trans_reg_C"/>
    <property type="match status" value="1"/>
</dbReference>
<evidence type="ECO:0000256" key="6">
    <source>
        <dbReference type="PROSITE-ProRule" id="PRU01091"/>
    </source>
</evidence>
<dbReference type="GO" id="GO:0005829">
    <property type="term" value="C:cytosol"/>
    <property type="evidence" value="ECO:0007669"/>
    <property type="project" value="TreeGrafter"/>
</dbReference>
<dbReference type="InterPro" id="IPR001867">
    <property type="entry name" value="OmpR/PhoB-type_DNA-bd"/>
</dbReference>
<protein>
    <submittedName>
        <fullName evidence="8">Response regulator transcription factor</fullName>
    </submittedName>
</protein>
<proteinExistence type="predicted"/>
<evidence type="ECO:0000313" key="8">
    <source>
        <dbReference type="EMBL" id="KAA9009968.1"/>
    </source>
</evidence>
<dbReference type="GO" id="GO:0032993">
    <property type="term" value="C:protein-DNA complex"/>
    <property type="evidence" value="ECO:0007669"/>
    <property type="project" value="TreeGrafter"/>
</dbReference>
<dbReference type="Gene3D" id="1.10.10.10">
    <property type="entry name" value="Winged helix-like DNA-binding domain superfamily/Winged helix DNA-binding domain"/>
    <property type="match status" value="1"/>
</dbReference>
<gene>
    <name evidence="8" type="ORF">F3S47_01510</name>
</gene>
<dbReference type="PANTHER" id="PTHR48111:SF22">
    <property type="entry name" value="REGULATOR OF RPOS"/>
    <property type="match status" value="1"/>
</dbReference>
<dbReference type="GO" id="GO:0000156">
    <property type="term" value="F:phosphorelay response regulator activity"/>
    <property type="evidence" value="ECO:0007669"/>
    <property type="project" value="TreeGrafter"/>
</dbReference>
<evidence type="ECO:0000256" key="3">
    <source>
        <dbReference type="ARBA" id="ARBA00023015"/>
    </source>
</evidence>
<keyword evidence="3" id="KW-0805">Transcription regulation</keyword>
<dbReference type="InterPro" id="IPR036388">
    <property type="entry name" value="WH-like_DNA-bd_sf"/>
</dbReference>
<dbReference type="InterPro" id="IPR039420">
    <property type="entry name" value="WalR-like"/>
</dbReference>
<dbReference type="SUPFAM" id="SSF46894">
    <property type="entry name" value="C-terminal effector domain of the bipartite response regulators"/>
    <property type="match status" value="1"/>
</dbReference>
<dbReference type="InterPro" id="IPR011006">
    <property type="entry name" value="CheY-like_superfamily"/>
</dbReference>
<accession>A0A5J5GQY5</accession>
<keyword evidence="9" id="KW-1185">Reference proteome</keyword>
<dbReference type="RefSeq" id="WP_150443453.1">
    <property type="nucleotide sequence ID" value="NZ_VYQE01000001.1"/>
</dbReference>
<keyword evidence="2" id="KW-0902">Two-component regulatory system</keyword>
<feature type="DNA-binding region" description="OmpR/PhoB-type" evidence="6">
    <location>
        <begin position="126"/>
        <end position="227"/>
    </location>
</feature>
<keyword evidence="4 6" id="KW-0238">DNA-binding</keyword>
<dbReference type="GO" id="GO:0006355">
    <property type="term" value="P:regulation of DNA-templated transcription"/>
    <property type="evidence" value="ECO:0007669"/>
    <property type="project" value="InterPro"/>
</dbReference>
<reference evidence="8 9" key="1">
    <citation type="submission" date="2019-09" db="EMBL/GenBank/DDBJ databases">
        <authorList>
            <person name="Park J.-S."/>
            <person name="Choi H.-J."/>
        </authorList>
    </citation>
    <scope>NUCLEOTIDE SEQUENCE [LARGE SCALE GENOMIC DNA]</scope>
    <source>
        <strain evidence="8 9">176SS1-4</strain>
    </source>
</reference>
<evidence type="ECO:0000256" key="1">
    <source>
        <dbReference type="ARBA" id="ARBA00022553"/>
    </source>
</evidence>